<evidence type="ECO:0000256" key="1">
    <source>
        <dbReference type="SAM" id="Phobius"/>
    </source>
</evidence>
<evidence type="ECO:0000313" key="3">
    <source>
        <dbReference type="Proteomes" id="UP000466848"/>
    </source>
</evidence>
<protein>
    <recommendedName>
        <fullName evidence="4">Flp pilus assembly protein TadB</fullName>
    </recommendedName>
</protein>
<keyword evidence="1" id="KW-1133">Transmembrane helix</keyword>
<dbReference type="KEGG" id="abut:Ami103574_10800"/>
<name>A0A858BW09_9FIRM</name>
<feature type="transmembrane region" description="Helical" evidence="1">
    <location>
        <begin position="6"/>
        <end position="25"/>
    </location>
</feature>
<keyword evidence="1" id="KW-0812">Transmembrane</keyword>
<proteinExistence type="predicted"/>
<evidence type="ECO:0008006" key="4">
    <source>
        <dbReference type="Google" id="ProtNLM"/>
    </source>
</evidence>
<accession>A0A858BW09</accession>
<dbReference type="EMBL" id="CP048649">
    <property type="protein sequence ID" value="QIB69777.1"/>
    <property type="molecule type" value="Genomic_DNA"/>
</dbReference>
<keyword evidence="3" id="KW-1185">Reference proteome</keyword>
<organism evidence="2 3">
    <name type="scientific">Aminipila butyrica</name>
    <dbReference type="NCBI Taxonomy" id="433296"/>
    <lineage>
        <taxon>Bacteria</taxon>
        <taxon>Bacillati</taxon>
        <taxon>Bacillota</taxon>
        <taxon>Clostridia</taxon>
        <taxon>Peptostreptococcales</taxon>
        <taxon>Anaerovoracaceae</taxon>
        <taxon>Aminipila</taxon>
    </lineage>
</organism>
<keyword evidence="1" id="KW-0472">Membrane</keyword>
<dbReference type="RefSeq" id="WP_163067017.1">
    <property type="nucleotide sequence ID" value="NZ_CP048649.1"/>
</dbReference>
<dbReference type="AlphaFoldDB" id="A0A858BW09"/>
<feature type="transmembrane region" description="Helical" evidence="1">
    <location>
        <begin position="280"/>
        <end position="301"/>
    </location>
</feature>
<dbReference type="Proteomes" id="UP000466848">
    <property type="component" value="Chromosome"/>
</dbReference>
<feature type="transmembrane region" description="Helical" evidence="1">
    <location>
        <begin position="99"/>
        <end position="118"/>
    </location>
</feature>
<reference evidence="2 3" key="1">
    <citation type="submission" date="2020-02" db="EMBL/GenBank/DDBJ databases">
        <authorList>
            <person name="Kim Y.B."/>
            <person name="Roh S.W."/>
        </authorList>
    </citation>
    <scope>NUCLEOTIDE SEQUENCE [LARGE SCALE GENOMIC DNA]</scope>
    <source>
        <strain evidence="2 3">DSM 103574</strain>
    </source>
</reference>
<feature type="transmembrane region" description="Helical" evidence="1">
    <location>
        <begin position="248"/>
        <end position="268"/>
    </location>
</feature>
<sequence length="310" mass="35827">MLTQVFTAILFIIGIALLFNLKAVGRDRSSSISFKKTEARSKRIKINAEATLNRFEKAVLNIDSLLKKIRKKRSYLYSIMALFFIAGLGIGFICFSVPFLTMTTGLAFVPLTYLFLLFRTQEITREELAELQNTMSIITNSYLASNNILRAVEAYVEERRRYQDGSFQKVTPFEEFVSDCLYISRNVDRNLSLLAAKINNKYFDQWVKNLRLCMENKEMRFALQPVIDAMADEKIMQIESDTQMKKTWTYYLLVVGAMFAVIPTFRMARKEWYLILTHTPMGQIIVFFMIVAALLSAIYVMKINKPIGTM</sequence>
<evidence type="ECO:0000313" key="2">
    <source>
        <dbReference type="EMBL" id="QIB69777.1"/>
    </source>
</evidence>
<gene>
    <name evidence="2" type="ORF">Ami103574_10800</name>
</gene>
<feature type="transmembrane region" description="Helical" evidence="1">
    <location>
        <begin position="75"/>
        <end position="93"/>
    </location>
</feature>